<keyword evidence="25" id="KW-1185">Reference proteome</keyword>
<keyword evidence="4 21" id="KW-0812">Transmembrane</keyword>
<dbReference type="SUPFAM" id="SSF90123">
    <property type="entry name" value="ABC transporter transmembrane region"/>
    <property type="match status" value="1"/>
</dbReference>
<dbReference type="InterPro" id="IPR003593">
    <property type="entry name" value="AAA+_ATPase"/>
</dbReference>
<evidence type="ECO:0000256" key="19">
    <source>
        <dbReference type="ARBA" id="ARBA00075187"/>
    </source>
</evidence>
<dbReference type="FunFam" id="3.40.50.300:FF:000403">
    <property type="entry name" value="ATP-binding cassette sub-family B member 8, mitochondrial"/>
    <property type="match status" value="1"/>
</dbReference>
<keyword evidence="15 21" id="KW-0472">Membrane</keyword>
<evidence type="ECO:0000256" key="1">
    <source>
        <dbReference type="ARBA" id="ARBA00004448"/>
    </source>
</evidence>
<feature type="domain" description="ABC transmembrane type-1" evidence="23">
    <location>
        <begin position="138"/>
        <end position="421"/>
    </location>
</feature>
<evidence type="ECO:0000259" key="23">
    <source>
        <dbReference type="PROSITE" id="PS50929"/>
    </source>
</evidence>
<evidence type="ECO:0000256" key="14">
    <source>
        <dbReference type="ARBA" id="ARBA00023128"/>
    </source>
</evidence>
<evidence type="ECO:0000256" key="20">
    <source>
        <dbReference type="ARBA" id="ARBA00083334"/>
    </source>
</evidence>
<evidence type="ECO:0000256" key="3">
    <source>
        <dbReference type="ARBA" id="ARBA00022448"/>
    </source>
</evidence>
<evidence type="ECO:0000256" key="2">
    <source>
        <dbReference type="ARBA" id="ARBA00005580"/>
    </source>
</evidence>
<evidence type="ECO:0000256" key="13">
    <source>
        <dbReference type="ARBA" id="ARBA00022990"/>
    </source>
</evidence>
<dbReference type="InterPro" id="IPR003439">
    <property type="entry name" value="ABC_transporter-like_ATP-bd"/>
</dbReference>
<keyword evidence="12 21" id="KW-1133">Transmembrane helix</keyword>
<dbReference type="GO" id="GO:0046872">
    <property type="term" value="F:metal ion binding"/>
    <property type="evidence" value="ECO:0007669"/>
    <property type="project" value="UniProtKB-KW"/>
</dbReference>
<dbReference type="SUPFAM" id="SSF52540">
    <property type="entry name" value="P-loop containing nucleoside triphosphate hydrolases"/>
    <property type="match status" value="1"/>
</dbReference>
<dbReference type="FunFam" id="1.20.1560.10:FF:000048">
    <property type="entry name" value="ATP-binding cassette sub-family B member 10, mitochondrial"/>
    <property type="match status" value="1"/>
</dbReference>
<comment type="catalytic activity">
    <reaction evidence="16">
        <text>biliverdin IXalpha(in) + ATP + H2O = biliverdin IXalpha(out) + ADP + phosphate + H(+)</text>
        <dbReference type="Rhea" id="RHEA:82359"/>
        <dbReference type="ChEBI" id="CHEBI:15377"/>
        <dbReference type="ChEBI" id="CHEBI:15378"/>
        <dbReference type="ChEBI" id="CHEBI:30616"/>
        <dbReference type="ChEBI" id="CHEBI:43474"/>
        <dbReference type="ChEBI" id="CHEBI:57991"/>
        <dbReference type="ChEBI" id="CHEBI:456216"/>
    </reaction>
    <physiologicalReaction direction="left-to-right" evidence="16">
        <dbReference type="Rhea" id="RHEA:82360"/>
    </physiologicalReaction>
</comment>
<sequence>MSGLLAAISCRSPKVPLGALDPTLLLALHSSWLPGLRGASSGVWMQLRISTGTLGRQSKNAPQLHGQHFQDTRSALVSRNLRWQHTRSGRGVADTSLHLAANETKALDEAGKFQVLNSSEVKRLFTLAKPERWTLAYAIGLLTISSTITMAVPFALGHVIDIIYTTDALVMKQNLQRICVALCGVFLTGAAANFGRVYLMNVAGQRITRTLRSSVFSAIMRQEIAFFDVNKTGELINRLSADTAVVSQSLTMNISDGLRSIVMASAGVGMMFYMSTELAIVGLSIVPPVALMAVWYGRYVRKITKSVQDTLAQSTQVAEERIANIRTVRSFAQEPREVKRYDKNIDSVLHMTYKESFARGIFFGLTGLSGNIIILSVLYYGGGLVSDSALTIGKLSSFLLYAAYVGIALGGISSFYSEMNRGLGASTRLFSLMDRMPKIPTAGGVTLPLDGFRGDITFKNVNFAYSTRPEVPVFRDLNLSVPSGSVVAVVGSSGSGKSTIGSLLLRLYDPLNGEITIDDIPIRQLDPSWLRTVIGSVSQEPVLFSTTIRENMLYGAQDPSAVTDEDIIIAAKEANALSFINSFPEGFDTVVGERGVMLSGGQKQRIAIARALISNPRILLLDEATSALDAESESLVQEALERLMRGRTVITIAHRLSTIRNASQIAVLHDGIIGEMGSYNKLMMEPNGIFRKLVDRQTITS</sequence>
<evidence type="ECO:0000256" key="4">
    <source>
        <dbReference type="ARBA" id="ARBA00022692"/>
    </source>
</evidence>
<keyword evidence="14" id="KW-0496">Mitochondrion</keyword>
<evidence type="ECO:0000256" key="17">
    <source>
        <dbReference type="ARBA" id="ARBA00055589"/>
    </source>
</evidence>
<dbReference type="InterPro" id="IPR036640">
    <property type="entry name" value="ABC1_TM_sf"/>
</dbReference>
<keyword evidence="9" id="KW-0460">Magnesium</keyword>
<protein>
    <recommendedName>
        <fullName evidence="18">ATP-binding cassette sub-family B member 10, mitochondrial</fullName>
    </recommendedName>
    <alternativeName>
        <fullName evidence="19">ABC-mitochondrial erythroid protein</fullName>
    </alternativeName>
    <alternativeName>
        <fullName evidence="20">ATP-binding cassette transporter 10</fullName>
    </alternativeName>
</protein>
<keyword evidence="11" id="KW-1278">Translocase</keyword>
<evidence type="ECO:0000313" key="25">
    <source>
        <dbReference type="Proteomes" id="UP001445076"/>
    </source>
</evidence>
<feature type="domain" description="ABC transporter" evidence="22">
    <location>
        <begin position="456"/>
        <end position="695"/>
    </location>
</feature>
<feature type="transmembrane region" description="Helical" evidence="21">
    <location>
        <begin position="357"/>
        <end position="378"/>
    </location>
</feature>
<dbReference type="GO" id="GO:0090374">
    <property type="term" value="P:oligopeptide export from mitochondrion"/>
    <property type="evidence" value="ECO:0007669"/>
    <property type="project" value="TreeGrafter"/>
</dbReference>
<accession>A0AAW0X1E8</accession>
<dbReference type="InterPro" id="IPR011527">
    <property type="entry name" value="ABC1_TM_dom"/>
</dbReference>
<evidence type="ECO:0000256" key="9">
    <source>
        <dbReference type="ARBA" id="ARBA00022842"/>
    </source>
</evidence>
<evidence type="ECO:0000256" key="10">
    <source>
        <dbReference type="ARBA" id="ARBA00022946"/>
    </source>
</evidence>
<keyword evidence="3" id="KW-0813">Transport</keyword>
<evidence type="ECO:0000256" key="7">
    <source>
        <dbReference type="ARBA" id="ARBA00022792"/>
    </source>
</evidence>
<proteinExistence type="inferred from homology"/>
<organism evidence="24 25">
    <name type="scientific">Cherax quadricarinatus</name>
    <name type="common">Australian red claw crayfish</name>
    <dbReference type="NCBI Taxonomy" id="27406"/>
    <lineage>
        <taxon>Eukaryota</taxon>
        <taxon>Metazoa</taxon>
        <taxon>Ecdysozoa</taxon>
        <taxon>Arthropoda</taxon>
        <taxon>Crustacea</taxon>
        <taxon>Multicrustacea</taxon>
        <taxon>Malacostraca</taxon>
        <taxon>Eumalacostraca</taxon>
        <taxon>Eucarida</taxon>
        <taxon>Decapoda</taxon>
        <taxon>Pleocyemata</taxon>
        <taxon>Astacidea</taxon>
        <taxon>Parastacoidea</taxon>
        <taxon>Parastacidae</taxon>
        <taxon>Cherax</taxon>
    </lineage>
</organism>
<reference evidence="24" key="2">
    <citation type="submission" date="2024-01" db="EMBL/GenBank/DDBJ databases">
        <authorList>
            <person name="He J."/>
            <person name="Wang M."/>
            <person name="Zheng J."/>
            <person name="Liu Z."/>
        </authorList>
    </citation>
    <scope>NUCLEOTIDE SEQUENCE</scope>
    <source>
        <strain evidence="24">ZL_2023a</strain>
        <tissue evidence="24">Muscle</tissue>
    </source>
</reference>
<keyword evidence="7" id="KW-0999">Mitochondrion inner membrane</keyword>
<dbReference type="Gene3D" id="3.40.50.300">
    <property type="entry name" value="P-loop containing nucleotide triphosphate hydrolases"/>
    <property type="match status" value="1"/>
</dbReference>
<dbReference type="PROSITE" id="PS50929">
    <property type="entry name" value="ABC_TM1F"/>
    <property type="match status" value="1"/>
</dbReference>
<dbReference type="GO" id="GO:0016887">
    <property type="term" value="F:ATP hydrolysis activity"/>
    <property type="evidence" value="ECO:0007669"/>
    <property type="project" value="InterPro"/>
</dbReference>
<keyword evidence="6" id="KW-0547">Nucleotide-binding</keyword>
<dbReference type="PROSITE" id="PS00211">
    <property type="entry name" value="ABC_TRANSPORTER_1"/>
    <property type="match status" value="1"/>
</dbReference>
<feature type="transmembrane region" description="Helical" evidence="21">
    <location>
        <begin position="175"/>
        <end position="199"/>
    </location>
</feature>
<evidence type="ECO:0000256" key="8">
    <source>
        <dbReference type="ARBA" id="ARBA00022840"/>
    </source>
</evidence>
<dbReference type="GO" id="GO:0042802">
    <property type="term" value="F:identical protein binding"/>
    <property type="evidence" value="ECO:0007669"/>
    <property type="project" value="UniProtKB-ARBA"/>
</dbReference>
<keyword evidence="8" id="KW-0067">ATP-binding</keyword>
<dbReference type="InterPro" id="IPR039421">
    <property type="entry name" value="Type_1_exporter"/>
</dbReference>
<evidence type="ECO:0000256" key="16">
    <source>
        <dbReference type="ARBA" id="ARBA00052250"/>
    </source>
</evidence>
<feature type="transmembrane region" description="Helical" evidence="21">
    <location>
        <begin position="398"/>
        <end position="416"/>
    </location>
</feature>
<evidence type="ECO:0000256" key="15">
    <source>
        <dbReference type="ARBA" id="ARBA00023136"/>
    </source>
</evidence>
<dbReference type="Proteomes" id="UP001445076">
    <property type="component" value="Unassembled WGS sequence"/>
</dbReference>
<gene>
    <name evidence="24" type="ORF">OTU49_006610</name>
</gene>
<evidence type="ECO:0000256" key="5">
    <source>
        <dbReference type="ARBA" id="ARBA00022723"/>
    </source>
</evidence>
<evidence type="ECO:0000256" key="18">
    <source>
        <dbReference type="ARBA" id="ARBA00072683"/>
    </source>
</evidence>
<feature type="transmembrane region" description="Helical" evidence="21">
    <location>
        <begin position="133"/>
        <end position="155"/>
    </location>
</feature>
<dbReference type="CDD" id="cd03249">
    <property type="entry name" value="ABC_MTABC3_MDL1_MDL2"/>
    <property type="match status" value="1"/>
</dbReference>
<evidence type="ECO:0000256" key="12">
    <source>
        <dbReference type="ARBA" id="ARBA00022989"/>
    </source>
</evidence>
<dbReference type="InterPro" id="IPR017871">
    <property type="entry name" value="ABC_transporter-like_CS"/>
</dbReference>
<evidence type="ECO:0000313" key="24">
    <source>
        <dbReference type="EMBL" id="KAK8733377.1"/>
    </source>
</evidence>
<keyword evidence="13" id="KW-0007">Acetylation</keyword>
<dbReference type="Pfam" id="PF00005">
    <property type="entry name" value="ABC_tran"/>
    <property type="match status" value="1"/>
</dbReference>
<comment type="subcellular location">
    <subcellularLocation>
        <location evidence="1">Mitochondrion inner membrane</location>
        <topology evidence="1">Multi-pass membrane protein</topology>
    </subcellularLocation>
</comment>
<comment type="function">
    <text evidence="17">ATP-dependent transporter located in the mitochondrial inner membrane that catalyzes the export of biliverdin from the mitochondrial matrix, and plays a crucial role in hemoglobin synthesis and antioxidative stress. Participates in the early step of the heme biosynthetic process during insertion of iron into protoporphyrin IX (PPIX). Involved in the stabilization of the iron transporter mitoferrin-1/SLC25A37. In addition may be involved in mitochondrial unfolded protein response (UPRmt) signaling pathway, although ABCB10 probably does not participate in peptide export from mitochondria.</text>
</comment>
<dbReference type="GO" id="GO:0005743">
    <property type="term" value="C:mitochondrial inner membrane"/>
    <property type="evidence" value="ECO:0007669"/>
    <property type="project" value="UniProtKB-SubCell"/>
</dbReference>
<dbReference type="SMART" id="SM00382">
    <property type="entry name" value="AAA"/>
    <property type="match status" value="1"/>
</dbReference>
<evidence type="ECO:0000259" key="22">
    <source>
        <dbReference type="PROSITE" id="PS50893"/>
    </source>
</evidence>
<evidence type="ECO:0000256" key="21">
    <source>
        <dbReference type="SAM" id="Phobius"/>
    </source>
</evidence>
<dbReference type="PANTHER" id="PTHR43394:SF1">
    <property type="entry name" value="ATP-BINDING CASSETTE SUB-FAMILY B MEMBER 10, MITOCHONDRIAL"/>
    <property type="match status" value="1"/>
</dbReference>
<dbReference type="PROSITE" id="PS50893">
    <property type="entry name" value="ABC_TRANSPORTER_2"/>
    <property type="match status" value="1"/>
</dbReference>
<reference evidence="24 25" key="1">
    <citation type="journal article" date="2024" name="BMC Genomics">
        <title>Genome assembly of redclaw crayfish (Cherax quadricarinatus) provides insights into its immune adaptation and hypoxia tolerance.</title>
        <authorList>
            <person name="Liu Z."/>
            <person name="Zheng J."/>
            <person name="Li H."/>
            <person name="Fang K."/>
            <person name="Wang S."/>
            <person name="He J."/>
            <person name="Zhou D."/>
            <person name="Weng S."/>
            <person name="Chi M."/>
            <person name="Gu Z."/>
            <person name="He J."/>
            <person name="Li F."/>
            <person name="Wang M."/>
        </authorList>
    </citation>
    <scope>NUCLEOTIDE SEQUENCE [LARGE SCALE GENOMIC DNA]</scope>
    <source>
        <strain evidence="24">ZL_2023a</strain>
    </source>
</reference>
<dbReference type="AlphaFoldDB" id="A0AAW0X1E8"/>
<dbReference type="EMBL" id="JARKIK010000054">
    <property type="protein sequence ID" value="KAK8733377.1"/>
    <property type="molecule type" value="Genomic_DNA"/>
</dbReference>
<keyword evidence="10" id="KW-0809">Transit peptide</keyword>
<comment type="caution">
    <text evidence="24">The sequence shown here is derived from an EMBL/GenBank/DDBJ whole genome shotgun (WGS) entry which is preliminary data.</text>
</comment>
<dbReference type="Gene3D" id="1.20.1560.10">
    <property type="entry name" value="ABC transporter type 1, transmembrane domain"/>
    <property type="match status" value="1"/>
</dbReference>
<dbReference type="GO" id="GO:0015421">
    <property type="term" value="F:ABC-type oligopeptide transporter activity"/>
    <property type="evidence" value="ECO:0007669"/>
    <property type="project" value="TreeGrafter"/>
</dbReference>
<dbReference type="PANTHER" id="PTHR43394">
    <property type="entry name" value="ATP-DEPENDENT PERMEASE MDL1, MITOCHONDRIAL"/>
    <property type="match status" value="1"/>
</dbReference>
<dbReference type="CDD" id="cd18573">
    <property type="entry name" value="ABC_6TM_ABCB10_like"/>
    <property type="match status" value="1"/>
</dbReference>
<dbReference type="PIRSF" id="PIRSF002773">
    <property type="entry name" value="ABC_prm/ATPase_B"/>
    <property type="match status" value="1"/>
</dbReference>
<dbReference type="InterPro" id="IPR027417">
    <property type="entry name" value="P-loop_NTPase"/>
</dbReference>
<comment type="similarity">
    <text evidence="2">Belongs to the ABC transporter superfamily. ABCB family. Mitochondrial peptide exporter (TC 3.A.1.212) subfamily.</text>
</comment>
<dbReference type="GO" id="GO:0005524">
    <property type="term" value="F:ATP binding"/>
    <property type="evidence" value="ECO:0007669"/>
    <property type="project" value="UniProtKB-KW"/>
</dbReference>
<dbReference type="EMBL" id="JARKIK010000054">
    <property type="protein sequence ID" value="KAK8733378.1"/>
    <property type="molecule type" value="Genomic_DNA"/>
</dbReference>
<dbReference type="Pfam" id="PF00664">
    <property type="entry name" value="ABC_membrane"/>
    <property type="match status" value="1"/>
</dbReference>
<keyword evidence="5" id="KW-0479">Metal-binding</keyword>
<name>A0AAW0X1E8_CHEQU</name>
<feature type="transmembrane region" description="Helical" evidence="21">
    <location>
        <begin position="280"/>
        <end position="297"/>
    </location>
</feature>
<evidence type="ECO:0000256" key="11">
    <source>
        <dbReference type="ARBA" id="ARBA00022967"/>
    </source>
</evidence>
<evidence type="ECO:0000256" key="6">
    <source>
        <dbReference type="ARBA" id="ARBA00022741"/>
    </source>
</evidence>